<dbReference type="RefSeq" id="WP_215486140.1">
    <property type="nucleotide sequence ID" value="NZ_BAAAPJ010000001.1"/>
</dbReference>
<keyword evidence="3" id="KW-1185">Reference proteome</keyword>
<dbReference type="SMART" id="SM01152">
    <property type="entry name" value="DUF167"/>
    <property type="match status" value="1"/>
</dbReference>
<evidence type="ECO:0000313" key="3">
    <source>
        <dbReference type="Proteomes" id="UP000740605"/>
    </source>
</evidence>
<evidence type="ECO:0000256" key="1">
    <source>
        <dbReference type="ARBA" id="ARBA00010364"/>
    </source>
</evidence>
<sequence>MQHVIRVKPGSRKGPAVEEDADGLVVFVRERAVDGAANDGVIRALAAHFGVAPRGVTILRGHASRIKRVEVAE</sequence>
<dbReference type="Proteomes" id="UP000740605">
    <property type="component" value="Unassembled WGS sequence"/>
</dbReference>
<name>A0ABS5XR05_9MICO</name>
<dbReference type="Gene3D" id="3.30.1200.10">
    <property type="entry name" value="YggU-like"/>
    <property type="match status" value="1"/>
</dbReference>
<protein>
    <submittedName>
        <fullName evidence="2">DUF167 domain-containing protein</fullName>
    </submittedName>
</protein>
<evidence type="ECO:0000313" key="2">
    <source>
        <dbReference type="EMBL" id="MBT8796876.1"/>
    </source>
</evidence>
<dbReference type="SUPFAM" id="SSF69786">
    <property type="entry name" value="YggU-like"/>
    <property type="match status" value="1"/>
</dbReference>
<dbReference type="InterPro" id="IPR036591">
    <property type="entry name" value="YggU-like_sf"/>
</dbReference>
<dbReference type="EMBL" id="JAFLHG010000002">
    <property type="protein sequence ID" value="MBT8796876.1"/>
    <property type="molecule type" value="Genomic_DNA"/>
</dbReference>
<comment type="caution">
    <text evidence="2">The sequence shown here is derived from an EMBL/GenBank/DDBJ whole genome shotgun (WGS) entry which is preliminary data.</text>
</comment>
<proteinExistence type="inferred from homology"/>
<comment type="similarity">
    <text evidence="1">Belongs to the UPF0235 family.</text>
</comment>
<dbReference type="InterPro" id="IPR003746">
    <property type="entry name" value="DUF167"/>
</dbReference>
<dbReference type="NCBIfam" id="TIGR00251">
    <property type="entry name" value="DUF167 family protein"/>
    <property type="match status" value="1"/>
</dbReference>
<gene>
    <name evidence="2" type="ORF">J0P97_02150</name>
</gene>
<organism evidence="2 3">
    <name type="scientific">Microbacterium flavum</name>
    <dbReference type="NCBI Taxonomy" id="415216"/>
    <lineage>
        <taxon>Bacteria</taxon>
        <taxon>Bacillati</taxon>
        <taxon>Actinomycetota</taxon>
        <taxon>Actinomycetes</taxon>
        <taxon>Micrococcales</taxon>
        <taxon>Microbacteriaceae</taxon>
        <taxon>Microbacterium</taxon>
    </lineage>
</organism>
<dbReference type="Pfam" id="PF02594">
    <property type="entry name" value="DUF167"/>
    <property type="match status" value="1"/>
</dbReference>
<reference evidence="2 3" key="1">
    <citation type="submission" date="2021-03" db="EMBL/GenBank/DDBJ databases">
        <title>Microbacterium pauli sp. nov., isolated from microfiltered milk.</title>
        <authorList>
            <person name="Bellassi P."/>
            <person name="Fontana A."/>
            <person name="Callegari M.L."/>
            <person name="Lorenzo M."/>
            <person name="Cappa F."/>
        </authorList>
    </citation>
    <scope>NUCLEOTIDE SEQUENCE [LARGE SCALE GENOMIC DNA]</scope>
    <source>
        <strain evidence="2 3">DSM 18909</strain>
    </source>
</reference>
<accession>A0ABS5XR05</accession>